<evidence type="ECO:0000313" key="4">
    <source>
        <dbReference type="Proteomes" id="UP000051139"/>
    </source>
</evidence>
<organism evidence="3 4">
    <name type="scientific">Furfurilactobacillus siliginis</name>
    <dbReference type="NCBI Taxonomy" id="348151"/>
    <lineage>
        <taxon>Bacteria</taxon>
        <taxon>Bacillati</taxon>
        <taxon>Bacillota</taxon>
        <taxon>Bacilli</taxon>
        <taxon>Lactobacillales</taxon>
        <taxon>Lactobacillaceae</taxon>
        <taxon>Furfurilactobacillus</taxon>
    </lineage>
</organism>
<feature type="transmembrane region" description="Helical" evidence="1">
    <location>
        <begin position="38"/>
        <end position="57"/>
    </location>
</feature>
<dbReference type="InterPro" id="IPR021560">
    <property type="entry name" value="DUF3021"/>
</dbReference>
<gene>
    <name evidence="3" type="ORF">IV55_GL001384</name>
    <name evidence="2" type="ORF">LSI01_15140</name>
</gene>
<dbReference type="EMBL" id="JQCB01000004">
    <property type="protein sequence ID" value="KRN96415.1"/>
    <property type="molecule type" value="Genomic_DNA"/>
</dbReference>
<keyword evidence="1" id="KW-0472">Membrane</keyword>
<dbReference type="OrthoDB" id="2316249at2"/>
<feature type="transmembrane region" description="Helical" evidence="1">
    <location>
        <begin position="92"/>
        <end position="111"/>
    </location>
</feature>
<accession>A0A0R2L3U0</accession>
<keyword evidence="4" id="KW-1185">Reference proteome</keyword>
<reference evidence="3 4" key="1">
    <citation type="journal article" date="2015" name="Genome Announc.">
        <title>Expanding the biotechnology potential of lactobacilli through comparative genomics of 213 strains and associated genera.</title>
        <authorList>
            <person name="Sun Z."/>
            <person name="Harris H.M."/>
            <person name="McCann A."/>
            <person name="Guo C."/>
            <person name="Argimon S."/>
            <person name="Zhang W."/>
            <person name="Yang X."/>
            <person name="Jeffery I.B."/>
            <person name="Cooney J.C."/>
            <person name="Kagawa T.F."/>
            <person name="Liu W."/>
            <person name="Song Y."/>
            <person name="Salvetti E."/>
            <person name="Wrobel A."/>
            <person name="Rasinkangas P."/>
            <person name="Parkhill J."/>
            <person name="Rea M.C."/>
            <person name="O'Sullivan O."/>
            <person name="Ritari J."/>
            <person name="Douillard F.P."/>
            <person name="Paul Ross R."/>
            <person name="Yang R."/>
            <person name="Briner A.E."/>
            <person name="Felis G.E."/>
            <person name="de Vos W.M."/>
            <person name="Barrangou R."/>
            <person name="Klaenhammer T.R."/>
            <person name="Caufield P.W."/>
            <person name="Cui Y."/>
            <person name="Zhang H."/>
            <person name="O'Toole P.W."/>
        </authorList>
    </citation>
    <scope>NUCLEOTIDE SEQUENCE [LARGE SCALE GENOMIC DNA]</scope>
    <source>
        <strain evidence="3 4">DSM 22696</strain>
    </source>
</reference>
<dbReference type="RefSeq" id="WP_057809651.1">
    <property type="nucleotide sequence ID" value="NZ_BJUD01000037.1"/>
</dbReference>
<keyword evidence="1" id="KW-1133">Transmembrane helix</keyword>
<sequence>MKTVIHHALYGLCIGSTTYLLFSLVPGNFNVVYSRTEVISVMLMSVLIGLLSLIFQVERLKPLVALLIHAVGTFGLVLFTGVYNQWFTWQTAIQQGTLPIVIAYLLIWLVLEADQLVTLRRINRRLAQTRRNR</sequence>
<evidence type="ECO:0008006" key="6">
    <source>
        <dbReference type="Google" id="ProtNLM"/>
    </source>
</evidence>
<dbReference type="Pfam" id="PF11457">
    <property type="entry name" value="DUF3021"/>
    <property type="match status" value="1"/>
</dbReference>
<evidence type="ECO:0000313" key="3">
    <source>
        <dbReference type="EMBL" id="KRN96415.1"/>
    </source>
</evidence>
<keyword evidence="1" id="KW-0812">Transmembrane</keyword>
<dbReference type="Proteomes" id="UP000321429">
    <property type="component" value="Unassembled WGS sequence"/>
</dbReference>
<feature type="transmembrane region" description="Helical" evidence="1">
    <location>
        <begin position="64"/>
        <end position="86"/>
    </location>
</feature>
<dbReference type="EMBL" id="BJUD01000037">
    <property type="protein sequence ID" value="GEK29203.1"/>
    <property type="molecule type" value="Genomic_DNA"/>
</dbReference>
<proteinExistence type="predicted"/>
<protein>
    <recommendedName>
        <fullName evidence="6">DUF3021 domain-containing protein</fullName>
    </recommendedName>
</protein>
<feature type="transmembrane region" description="Helical" evidence="1">
    <location>
        <begin position="7"/>
        <end position="26"/>
    </location>
</feature>
<evidence type="ECO:0000313" key="2">
    <source>
        <dbReference type="EMBL" id="GEK29203.1"/>
    </source>
</evidence>
<name>A0A0R2L3U0_9LACO</name>
<evidence type="ECO:0000256" key="1">
    <source>
        <dbReference type="SAM" id="Phobius"/>
    </source>
</evidence>
<dbReference type="Proteomes" id="UP000051139">
    <property type="component" value="Unassembled WGS sequence"/>
</dbReference>
<evidence type="ECO:0000313" key="5">
    <source>
        <dbReference type="Proteomes" id="UP000321429"/>
    </source>
</evidence>
<comment type="caution">
    <text evidence="3">The sequence shown here is derived from an EMBL/GenBank/DDBJ whole genome shotgun (WGS) entry which is preliminary data.</text>
</comment>
<dbReference type="AlphaFoldDB" id="A0A0R2L3U0"/>
<reference evidence="2 5" key="2">
    <citation type="submission" date="2019-07" db="EMBL/GenBank/DDBJ databases">
        <title>Whole genome shotgun sequence of Lactobacillus siliginis NBRC 101315.</title>
        <authorList>
            <person name="Hosoyama A."/>
            <person name="Uohara A."/>
            <person name="Ohji S."/>
            <person name="Ichikawa N."/>
        </authorList>
    </citation>
    <scope>NUCLEOTIDE SEQUENCE [LARGE SCALE GENOMIC DNA]</scope>
    <source>
        <strain evidence="2 5">NBRC 101315</strain>
    </source>
</reference>
<dbReference type="STRING" id="348151.IV55_GL001384"/>